<dbReference type="EMBL" id="JAACJN010000047">
    <property type="protein sequence ID" value="KAF5383449.1"/>
    <property type="molecule type" value="Genomic_DNA"/>
</dbReference>
<evidence type="ECO:0000313" key="2">
    <source>
        <dbReference type="Proteomes" id="UP000518752"/>
    </source>
</evidence>
<proteinExistence type="predicted"/>
<keyword evidence="2" id="KW-1185">Reference proteome</keyword>
<sequence>MVMSENTVAAGLGQVLLAVSASMASPSSSPILTIQFGNRTMALGRKRMAAMNGRNAFVYLKSKFGLLNATTPLYLQAVIAGSPKDGSEIFVEIDMDAWEEVILHVQKLRITT</sequence>
<dbReference type="OrthoDB" id="3015492at2759"/>
<accession>A0A8H5HHS3</accession>
<organism evidence="1 2">
    <name type="scientific">Collybiopsis confluens</name>
    <dbReference type="NCBI Taxonomy" id="2823264"/>
    <lineage>
        <taxon>Eukaryota</taxon>
        <taxon>Fungi</taxon>
        <taxon>Dikarya</taxon>
        <taxon>Basidiomycota</taxon>
        <taxon>Agaricomycotina</taxon>
        <taxon>Agaricomycetes</taxon>
        <taxon>Agaricomycetidae</taxon>
        <taxon>Agaricales</taxon>
        <taxon>Marasmiineae</taxon>
        <taxon>Omphalotaceae</taxon>
        <taxon>Collybiopsis</taxon>
    </lineage>
</organism>
<protein>
    <submittedName>
        <fullName evidence="1">Uncharacterized protein</fullName>
    </submittedName>
</protein>
<reference evidence="1 2" key="1">
    <citation type="journal article" date="2020" name="ISME J.">
        <title>Uncovering the hidden diversity of litter-decomposition mechanisms in mushroom-forming fungi.</title>
        <authorList>
            <person name="Floudas D."/>
            <person name="Bentzer J."/>
            <person name="Ahren D."/>
            <person name="Johansson T."/>
            <person name="Persson P."/>
            <person name="Tunlid A."/>
        </authorList>
    </citation>
    <scope>NUCLEOTIDE SEQUENCE [LARGE SCALE GENOMIC DNA]</scope>
    <source>
        <strain evidence="1 2">CBS 406.79</strain>
    </source>
</reference>
<name>A0A8H5HHS3_9AGAR</name>
<dbReference type="AlphaFoldDB" id="A0A8H5HHS3"/>
<evidence type="ECO:0000313" key="1">
    <source>
        <dbReference type="EMBL" id="KAF5383449.1"/>
    </source>
</evidence>
<comment type="caution">
    <text evidence="1">The sequence shown here is derived from an EMBL/GenBank/DDBJ whole genome shotgun (WGS) entry which is preliminary data.</text>
</comment>
<gene>
    <name evidence="1" type="ORF">D9757_006129</name>
</gene>
<dbReference type="Proteomes" id="UP000518752">
    <property type="component" value="Unassembled WGS sequence"/>
</dbReference>